<keyword evidence="6 12" id="KW-0812">Transmembrane</keyword>
<dbReference type="FunFam" id="3.40.50.11660:FF:000004">
    <property type="entry name" value="Glycoprotein 3-alpha-L-fucosyltransferase A"/>
    <property type="match status" value="1"/>
</dbReference>
<keyword evidence="10 12" id="KW-0472">Membrane</keyword>
<evidence type="ECO:0000256" key="9">
    <source>
        <dbReference type="ARBA" id="ARBA00023034"/>
    </source>
</evidence>
<dbReference type="GO" id="GO:0008417">
    <property type="term" value="F:fucosyltransferase activity"/>
    <property type="evidence" value="ECO:0007669"/>
    <property type="project" value="InterPro"/>
</dbReference>
<evidence type="ECO:0000256" key="7">
    <source>
        <dbReference type="ARBA" id="ARBA00022968"/>
    </source>
</evidence>
<dbReference type="InterPro" id="IPR055270">
    <property type="entry name" value="Glyco_tran_10_C"/>
</dbReference>
<evidence type="ECO:0000256" key="3">
    <source>
        <dbReference type="ARBA" id="ARBA00008919"/>
    </source>
</evidence>
<dbReference type="Gene3D" id="3.40.50.11660">
    <property type="entry name" value="Glycosyl transferase family 10, C-terminal domain"/>
    <property type="match status" value="1"/>
</dbReference>
<evidence type="ECO:0000259" key="13">
    <source>
        <dbReference type="Pfam" id="PF00852"/>
    </source>
</evidence>
<organism evidence="15 16">
    <name type="scientific">Paralvinella palmiformis</name>
    <dbReference type="NCBI Taxonomy" id="53620"/>
    <lineage>
        <taxon>Eukaryota</taxon>
        <taxon>Metazoa</taxon>
        <taxon>Spiralia</taxon>
        <taxon>Lophotrochozoa</taxon>
        <taxon>Annelida</taxon>
        <taxon>Polychaeta</taxon>
        <taxon>Sedentaria</taxon>
        <taxon>Canalipalpata</taxon>
        <taxon>Terebellida</taxon>
        <taxon>Terebelliformia</taxon>
        <taxon>Alvinellidae</taxon>
        <taxon>Paralvinella</taxon>
    </lineage>
</organism>
<dbReference type="Pfam" id="PF00852">
    <property type="entry name" value="Glyco_transf_10"/>
    <property type="match status" value="1"/>
</dbReference>
<dbReference type="GO" id="GO:0032580">
    <property type="term" value="C:Golgi cisterna membrane"/>
    <property type="evidence" value="ECO:0007669"/>
    <property type="project" value="UniProtKB-SubCell"/>
</dbReference>
<dbReference type="PANTHER" id="PTHR48438:SF1">
    <property type="entry name" value="ALPHA-(1,3)-FUCOSYLTRANSFERASE C-RELATED"/>
    <property type="match status" value="1"/>
</dbReference>
<keyword evidence="7" id="KW-0735">Signal-anchor</keyword>
<accession>A0AAD9NEB7</accession>
<evidence type="ECO:0000256" key="4">
    <source>
        <dbReference type="ARBA" id="ARBA00022676"/>
    </source>
</evidence>
<dbReference type="InterPro" id="IPR001503">
    <property type="entry name" value="Glyco_trans_10"/>
</dbReference>
<evidence type="ECO:0000256" key="8">
    <source>
        <dbReference type="ARBA" id="ARBA00022989"/>
    </source>
</evidence>
<dbReference type="EMBL" id="JAODUP010000049">
    <property type="protein sequence ID" value="KAK2165488.1"/>
    <property type="molecule type" value="Genomic_DNA"/>
</dbReference>
<dbReference type="GO" id="GO:0000139">
    <property type="term" value="C:Golgi membrane"/>
    <property type="evidence" value="ECO:0007669"/>
    <property type="project" value="UniProtKB-SubCell"/>
</dbReference>
<feature type="domain" description="Fucosyltransferase N-terminal" evidence="14">
    <location>
        <begin position="55"/>
        <end position="174"/>
    </location>
</feature>
<dbReference type="InterPro" id="IPR031481">
    <property type="entry name" value="Glyco_tran_10_N"/>
</dbReference>
<dbReference type="SUPFAM" id="SSF53756">
    <property type="entry name" value="UDP-Glycosyltransferase/glycogen phosphorylase"/>
    <property type="match status" value="1"/>
</dbReference>
<keyword evidence="8 12" id="KW-1133">Transmembrane helix</keyword>
<evidence type="ECO:0000256" key="5">
    <source>
        <dbReference type="ARBA" id="ARBA00022679"/>
    </source>
</evidence>
<evidence type="ECO:0000259" key="14">
    <source>
        <dbReference type="Pfam" id="PF17039"/>
    </source>
</evidence>
<keyword evidence="5 12" id="KW-0808">Transferase</keyword>
<comment type="subcellular location">
    <subcellularLocation>
        <location evidence="1">Golgi apparatus membrane</location>
        <topology evidence="1">Single-pass type II membrane protein</topology>
    </subcellularLocation>
    <subcellularLocation>
        <location evidence="12">Golgi apparatus</location>
        <location evidence="12">Golgi stack membrane</location>
        <topology evidence="12">Single-pass type II membrane protein</topology>
    </subcellularLocation>
</comment>
<proteinExistence type="inferred from homology"/>
<reference evidence="15" key="1">
    <citation type="journal article" date="2023" name="Mol. Biol. Evol.">
        <title>Third-Generation Sequencing Reveals the Adaptive Role of the Epigenome in Three Deep-Sea Polychaetes.</title>
        <authorList>
            <person name="Perez M."/>
            <person name="Aroh O."/>
            <person name="Sun Y."/>
            <person name="Lan Y."/>
            <person name="Juniper S.K."/>
            <person name="Young C.R."/>
            <person name="Angers B."/>
            <person name="Qian P.Y."/>
        </authorList>
    </citation>
    <scope>NUCLEOTIDE SEQUENCE</scope>
    <source>
        <strain evidence="15">P08H-3</strain>
    </source>
</reference>
<comment type="pathway">
    <text evidence="2">Protein modification; protein glycosylation.</text>
</comment>
<dbReference type="Pfam" id="PF17039">
    <property type="entry name" value="Glyco_tran_10_N"/>
    <property type="match status" value="1"/>
</dbReference>
<dbReference type="InterPro" id="IPR038577">
    <property type="entry name" value="GT10-like_C_sf"/>
</dbReference>
<evidence type="ECO:0000256" key="11">
    <source>
        <dbReference type="ARBA" id="ARBA00023180"/>
    </source>
</evidence>
<keyword evidence="11" id="KW-0325">Glycoprotein</keyword>
<keyword evidence="16" id="KW-1185">Reference proteome</keyword>
<dbReference type="PANTHER" id="PTHR48438">
    <property type="entry name" value="ALPHA-(1,3)-FUCOSYLTRANSFERASE C-RELATED"/>
    <property type="match status" value="1"/>
</dbReference>
<dbReference type="AlphaFoldDB" id="A0AAD9NEB7"/>
<feature type="transmembrane region" description="Helical" evidence="12">
    <location>
        <begin position="12"/>
        <end position="33"/>
    </location>
</feature>
<evidence type="ECO:0000256" key="2">
    <source>
        <dbReference type="ARBA" id="ARBA00004922"/>
    </source>
</evidence>
<feature type="domain" description="Fucosyltransferase C-terminal" evidence="13">
    <location>
        <begin position="197"/>
        <end position="365"/>
    </location>
</feature>
<evidence type="ECO:0000256" key="12">
    <source>
        <dbReference type="RuleBase" id="RU003832"/>
    </source>
</evidence>
<protein>
    <recommendedName>
        <fullName evidence="12">Fucosyltransferase</fullName>
        <ecNumber evidence="12">2.4.1.-</ecNumber>
    </recommendedName>
</protein>
<keyword evidence="4 12" id="KW-0328">Glycosyltransferase</keyword>
<evidence type="ECO:0000256" key="10">
    <source>
        <dbReference type="ARBA" id="ARBA00023136"/>
    </source>
</evidence>
<keyword evidence="9 12" id="KW-0333">Golgi apparatus</keyword>
<sequence>MRIPPYNRKYLSLLLVCLLSTIIIAKLALYPAIFNGIELGYPKVDDVSETMKTRDKKTILLWNTFFGDPTFSIGMLGSAVFHQTRCLYTCHLTNNRSKLPEADAILVHTYNMAPSRQNSTMPHRINTKQIFVFFIVESPLRSYEGFFETEFTFADIFNLTFTYLRSPNTDIYTPLGGVEKKSVPDEANFIGLDQVLKKSKMVAWFVSNCQAPSARIEYVRRLAQHVDVDVYGKCGNLTCEMGNGSCLNQVKRTYMFYLAFENSFCRDYATEKVFRTLKMDMVPILYGYVDFARILPPKSYIDVRDYESPRKLARHLHELNKNRTKYKEYFDWKKYYNVLMEPDYRAFGFCRLCSILNDKQYNYKKKFDPINDYWNPKELCLSDDEEKRAVHLNDV</sequence>
<evidence type="ECO:0000256" key="6">
    <source>
        <dbReference type="ARBA" id="ARBA00022692"/>
    </source>
</evidence>
<dbReference type="EC" id="2.4.1.-" evidence="12"/>
<comment type="caution">
    <text evidence="15">The sequence shown here is derived from an EMBL/GenBank/DDBJ whole genome shotgun (WGS) entry which is preliminary data.</text>
</comment>
<comment type="similarity">
    <text evidence="3 12">Belongs to the glycosyltransferase 10 family.</text>
</comment>
<name>A0AAD9NEB7_9ANNE</name>
<gene>
    <name evidence="15" type="ORF">LSH36_49g00036</name>
</gene>
<dbReference type="Proteomes" id="UP001208570">
    <property type="component" value="Unassembled WGS sequence"/>
</dbReference>
<evidence type="ECO:0000256" key="1">
    <source>
        <dbReference type="ARBA" id="ARBA00004323"/>
    </source>
</evidence>
<evidence type="ECO:0000313" key="16">
    <source>
        <dbReference type="Proteomes" id="UP001208570"/>
    </source>
</evidence>
<evidence type="ECO:0000313" key="15">
    <source>
        <dbReference type="EMBL" id="KAK2165488.1"/>
    </source>
</evidence>